<evidence type="ECO:0000313" key="3">
    <source>
        <dbReference type="Proteomes" id="UP001231941"/>
    </source>
</evidence>
<gene>
    <name evidence="2" type="ORF">Q5Y73_15615</name>
</gene>
<feature type="domain" description="Transcription regulator QacR C-terminal" evidence="1">
    <location>
        <begin position="21"/>
        <end position="123"/>
    </location>
</feature>
<accession>A0ABT9J286</accession>
<dbReference type="SUPFAM" id="SSF48498">
    <property type="entry name" value="Tetracyclin repressor-like, C-terminal domain"/>
    <property type="match status" value="1"/>
</dbReference>
<dbReference type="Pfam" id="PF08360">
    <property type="entry name" value="TetR_C_5"/>
    <property type="match status" value="1"/>
</dbReference>
<dbReference type="EMBL" id="JAVAMP010000008">
    <property type="protein sequence ID" value="MDP5275537.1"/>
    <property type="molecule type" value="Genomic_DNA"/>
</dbReference>
<comment type="caution">
    <text evidence="2">The sequence shown here is derived from an EMBL/GenBank/DDBJ whole genome shotgun (WGS) entry which is preliminary data.</text>
</comment>
<evidence type="ECO:0000313" key="2">
    <source>
        <dbReference type="EMBL" id="MDP5275537.1"/>
    </source>
</evidence>
<proteinExistence type="predicted"/>
<keyword evidence="3" id="KW-1185">Reference proteome</keyword>
<organism evidence="2 3">
    <name type="scientific">Chengkuizengella axinellae</name>
    <dbReference type="NCBI Taxonomy" id="3064388"/>
    <lineage>
        <taxon>Bacteria</taxon>
        <taxon>Bacillati</taxon>
        <taxon>Bacillota</taxon>
        <taxon>Bacilli</taxon>
        <taxon>Bacillales</taxon>
        <taxon>Paenibacillaceae</taxon>
        <taxon>Chengkuizengella</taxon>
    </lineage>
</organism>
<reference evidence="2 3" key="1">
    <citation type="submission" date="2023-08" db="EMBL/GenBank/DDBJ databases">
        <authorList>
            <person name="Park J.-S."/>
        </authorList>
    </citation>
    <scope>NUCLEOTIDE SEQUENCE [LARGE SCALE GENOMIC DNA]</scope>
    <source>
        <strain evidence="2 3">2205SS18-9</strain>
    </source>
</reference>
<name>A0ABT9J286_9BACL</name>
<sequence length="127" mass="14635">MKFTFLTILIQLIWLYLPFPYSNHVVSNYQTPLLKAGQELYADRKTSEEIKHQLYEELALIPQQASAEIFLEGVGSGEFSFINLEEAMLLYGAWIVGICNLTDSLDIKLLQHLSQETTRIFLDFCQN</sequence>
<dbReference type="RefSeq" id="WP_305992843.1">
    <property type="nucleotide sequence ID" value="NZ_JAVAMP010000008.1"/>
</dbReference>
<dbReference type="Proteomes" id="UP001231941">
    <property type="component" value="Unassembled WGS sequence"/>
</dbReference>
<evidence type="ECO:0000259" key="1">
    <source>
        <dbReference type="Pfam" id="PF08360"/>
    </source>
</evidence>
<dbReference type="InterPro" id="IPR013571">
    <property type="entry name" value="Tscrpt_reg_QacR_C"/>
</dbReference>
<protein>
    <submittedName>
        <fullName evidence="2">TetR family transcriptional regulator C-terminal domain-containing protein</fullName>
    </submittedName>
</protein>
<dbReference type="Gene3D" id="1.10.357.10">
    <property type="entry name" value="Tetracycline Repressor, domain 2"/>
    <property type="match status" value="1"/>
</dbReference>
<dbReference type="InterPro" id="IPR036271">
    <property type="entry name" value="Tet_transcr_reg_TetR-rel_C_sf"/>
</dbReference>